<sequence length="264" mass="27418">MTWQHFLRTLAIAGLGAAALVVASQARAGGGENSPISPDQAEQFLGAAAAEAAAFAEEEAAAASATETSEPDPKATGKKKLKEAVASKPAKTQVAKAEVAQPEKVAKAVPTPEEADQETASLPMALMGAASKTRMSDATRAVALKPLIARYASENGLPYELADAVVRLESRYNAGARNGPNMGLTQINVRTAQSLGYKGDAAGLLDAETNLRYGLKYLATAYKLAGGDTCGTILRYQFGHRTQTMTAASRAYCAKVKVITAAAD</sequence>
<organism evidence="5 6">
    <name type="scientific">Microvirga lupini</name>
    <dbReference type="NCBI Taxonomy" id="420324"/>
    <lineage>
        <taxon>Bacteria</taxon>
        <taxon>Pseudomonadati</taxon>
        <taxon>Pseudomonadota</taxon>
        <taxon>Alphaproteobacteria</taxon>
        <taxon>Hyphomicrobiales</taxon>
        <taxon>Methylobacteriaceae</taxon>
        <taxon>Microvirga</taxon>
    </lineage>
</organism>
<dbReference type="AlphaFoldDB" id="A0A7W4VIW5"/>
<dbReference type="Pfam" id="PF01464">
    <property type="entry name" value="SLT"/>
    <property type="match status" value="1"/>
</dbReference>
<dbReference type="Gene3D" id="1.10.530.10">
    <property type="match status" value="1"/>
</dbReference>
<evidence type="ECO:0000256" key="1">
    <source>
        <dbReference type="ARBA" id="ARBA00009387"/>
    </source>
</evidence>
<feature type="region of interest" description="Disordered" evidence="2">
    <location>
        <begin position="58"/>
        <end position="119"/>
    </location>
</feature>
<feature type="domain" description="Transglycosylase SLT" evidence="4">
    <location>
        <begin position="147"/>
        <end position="243"/>
    </location>
</feature>
<keyword evidence="6" id="KW-1185">Reference proteome</keyword>
<feature type="chain" id="PRO_5030528050" evidence="3">
    <location>
        <begin position="29"/>
        <end position="264"/>
    </location>
</feature>
<reference evidence="5 6" key="1">
    <citation type="submission" date="2020-08" db="EMBL/GenBank/DDBJ databases">
        <title>The Agave Microbiome: Exploring the role of microbial communities in plant adaptations to desert environments.</title>
        <authorList>
            <person name="Partida-Martinez L.P."/>
        </authorList>
    </citation>
    <scope>NUCLEOTIDE SEQUENCE [LARGE SCALE GENOMIC DNA]</scope>
    <source>
        <strain evidence="5 6">AT3.9</strain>
    </source>
</reference>
<evidence type="ECO:0000259" key="4">
    <source>
        <dbReference type="Pfam" id="PF01464"/>
    </source>
</evidence>
<dbReference type="InterPro" id="IPR008258">
    <property type="entry name" value="Transglycosylase_SLT_dom_1"/>
</dbReference>
<gene>
    <name evidence="5" type="ORF">FHR70_001069</name>
</gene>
<evidence type="ECO:0000256" key="2">
    <source>
        <dbReference type="SAM" id="MobiDB-lite"/>
    </source>
</evidence>
<dbReference type="SUPFAM" id="SSF53955">
    <property type="entry name" value="Lysozyme-like"/>
    <property type="match status" value="1"/>
</dbReference>
<dbReference type="RefSeq" id="WP_183447792.1">
    <property type="nucleotide sequence ID" value="NZ_JACHWB010000001.1"/>
</dbReference>
<accession>A0A7W4VIW5</accession>
<evidence type="ECO:0000256" key="3">
    <source>
        <dbReference type="SAM" id="SignalP"/>
    </source>
</evidence>
<feature type="signal peptide" evidence="3">
    <location>
        <begin position="1"/>
        <end position="28"/>
    </location>
</feature>
<dbReference type="Proteomes" id="UP000532010">
    <property type="component" value="Unassembled WGS sequence"/>
</dbReference>
<dbReference type="CDD" id="cd00254">
    <property type="entry name" value="LT-like"/>
    <property type="match status" value="1"/>
</dbReference>
<evidence type="ECO:0000313" key="5">
    <source>
        <dbReference type="EMBL" id="MBB3018029.1"/>
    </source>
</evidence>
<proteinExistence type="inferred from homology"/>
<dbReference type="EMBL" id="JACHWB010000001">
    <property type="protein sequence ID" value="MBB3018029.1"/>
    <property type="molecule type" value="Genomic_DNA"/>
</dbReference>
<evidence type="ECO:0000313" key="6">
    <source>
        <dbReference type="Proteomes" id="UP000532010"/>
    </source>
</evidence>
<feature type="compositionally biased region" description="Low complexity" evidence="2">
    <location>
        <begin position="58"/>
        <end position="68"/>
    </location>
</feature>
<comment type="similarity">
    <text evidence="1">Belongs to the virb1 family.</text>
</comment>
<protein>
    <submittedName>
        <fullName evidence="5">Soluble lytic murein transglycosylase-like protein</fullName>
    </submittedName>
</protein>
<dbReference type="InterPro" id="IPR023346">
    <property type="entry name" value="Lysozyme-like_dom_sf"/>
</dbReference>
<comment type="caution">
    <text evidence="5">The sequence shown here is derived from an EMBL/GenBank/DDBJ whole genome shotgun (WGS) entry which is preliminary data.</text>
</comment>
<name>A0A7W4VIW5_9HYPH</name>
<keyword evidence="3" id="KW-0732">Signal</keyword>